<comment type="caution">
    <text evidence="4">The sequence shown here is derived from an EMBL/GenBank/DDBJ whole genome shotgun (WGS) entry which is preliminary data.</text>
</comment>
<feature type="domain" description="Solute-binding protein family 5" evidence="3">
    <location>
        <begin position="90"/>
        <end position="441"/>
    </location>
</feature>
<name>A0A937RN31_9ACTN</name>
<dbReference type="InterPro" id="IPR039424">
    <property type="entry name" value="SBP_5"/>
</dbReference>
<dbReference type="Proteomes" id="UP000604475">
    <property type="component" value="Unassembled WGS sequence"/>
</dbReference>
<dbReference type="Gene3D" id="3.10.105.10">
    <property type="entry name" value="Dipeptide-binding Protein, Domain 3"/>
    <property type="match status" value="1"/>
</dbReference>
<proteinExistence type="predicted"/>
<dbReference type="InterPro" id="IPR000914">
    <property type="entry name" value="SBP_5_dom"/>
</dbReference>
<dbReference type="SUPFAM" id="SSF53850">
    <property type="entry name" value="Periplasmic binding protein-like II"/>
    <property type="match status" value="1"/>
</dbReference>
<feature type="region of interest" description="Disordered" evidence="1">
    <location>
        <begin position="25"/>
        <end position="45"/>
    </location>
</feature>
<evidence type="ECO:0000313" key="4">
    <source>
        <dbReference type="EMBL" id="MBL7633230.1"/>
    </source>
</evidence>
<keyword evidence="2" id="KW-0732">Signal</keyword>
<dbReference type="EMBL" id="JAEACQ010000377">
    <property type="protein sequence ID" value="MBL7633230.1"/>
    <property type="molecule type" value="Genomic_DNA"/>
</dbReference>
<dbReference type="RefSeq" id="WP_202999949.1">
    <property type="nucleotide sequence ID" value="NZ_JADWYU010000141.1"/>
</dbReference>
<dbReference type="GO" id="GO:0043190">
    <property type="term" value="C:ATP-binding cassette (ABC) transporter complex"/>
    <property type="evidence" value="ECO:0007669"/>
    <property type="project" value="InterPro"/>
</dbReference>
<dbReference type="PANTHER" id="PTHR30290">
    <property type="entry name" value="PERIPLASMIC BINDING COMPONENT OF ABC TRANSPORTER"/>
    <property type="match status" value="1"/>
</dbReference>
<evidence type="ECO:0000259" key="3">
    <source>
        <dbReference type="Pfam" id="PF00496"/>
    </source>
</evidence>
<gene>
    <name evidence="4" type="ORF">I7412_39975</name>
</gene>
<evidence type="ECO:0000313" key="5">
    <source>
        <dbReference type="Proteomes" id="UP000604475"/>
    </source>
</evidence>
<dbReference type="AlphaFoldDB" id="A0A937RN31"/>
<keyword evidence="5" id="KW-1185">Reference proteome</keyword>
<dbReference type="InterPro" id="IPR030678">
    <property type="entry name" value="Peptide/Ni-bd"/>
</dbReference>
<evidence type="ECO:0000256" key="2">
    <source>
        <dbReference type="SAM" id="SignalP"/>
    </source>
</evidence>
<organism evidence="4 5">
    <name type="scientific">Frankia nepalensis</name>
    <dbReference type="NCBI Taxonomy" id="1836974"/>
    <lineage>
        <taxon>Bacteria</taxon>
        <taxon>Bacillati</taxon>
        <taxon>Actinomycetota</taxon>
        <taxon>Actinomycetes</taxon>
        <taxon>Frankiales</taxon>
        <taxon>Frankiaceae</taxon>
        <taxon>Frankia</taxon>
    </lineage>
</organism>
<dbReference type="CDD" id="cd00995">
    <property type="entry name" value="PBP2_NikA_DppA_OppA_like"/>
    <property type="match status" value="1"/>
</dbReference>
<sequence length="523" mass="56275">MKRRAAAVLAAVVVCLAAVSLTACGGSGGSSSGSGSSSVKPGRGGSLTVSLATEARGLDPFVASPQGAADGNRLMAIYDVLLRFDPKAGKIEPGLATGATSEDNLTWTLKLREGVTFSDGTPFDAEAVKYTWEQHGVPENGSLQSAALKGDSFTVVDPLTLRITLPEPNAHFDKLIARSVPYIGSPTAMRKGLAEFSKNPVGAGPFVVEEWVRDDHLTLRRNPTYWNAPAPNLDELTFVVNTDEQQRYNAFVAGQTDLMLTQTAETIERANAAGTVVDLHELNGGDALLFNNDRAPFDDVRARQAVAAALSRERLDQVVFGGKGLPGGDLFRENSPFHVPGLAAVDGDTARAQRLLDELAADGKPLRFDILIPSSPLARALGEYLQAALGGLRNIEVGLKTVDFVSYQVKVLFNRDYDLSFLTIRFDDPEPVLWNRLHSDRTDNYVGYHSPAMDAALDRERATADGPERLAALTEVQTVFSRDVPFWLYQQSVVGAIHGDDVAGVEFFNEGTMRVDALGRTDG</sequence>
<feature type="signal peptide" evidence="2">
    <location>
        <begin position="1"/>
        <end position="25"/>
    </location>
</feature>
<feature type="chain" id="PRO_5038767102" evidence="2">
    <location>
        <begin position="26"/>
        <end position="523"/>
    </location>
</feature>
<protein>
    <submittedName>
        <fullName evidence="4">ABC transporter substrate-binding protein</fullName>
    </submittedName>
</protein>
<dbReference type="Pfam" id="PF00496">
    <property type="entry name" value="SBP_bac_5"/>
    <property type="match status" value="1"/>
</dbReference>
<accession>A0A937RN31</accession>
<dbReference type="GO" id="GO:0015833">
    <property type="term" value="P:peptide transport"/>
    <property type="evidence" value="ECO:0007669"/>
    <property type="project" value="TreeGrafter"/>
</dbReference>
<dbReference type="PIRSF" id="PIRSF002741">
    <property type="entry name" value="MppA"/>
    <property type="match status" value="1"/>
</dbReference>
<dbReference type="Gene3D" id="3.40.190.10">
    <property type="entry name" value="Periplasmic binding protein-like II"/>
    <property type="match status" value="1"/>
</dbReference>
<dbReference type="GO" id="GO:0042597">
    <property type="term" value="C:periplasmic space"/>
    <property type="evidence" value="ECO:0007669"/>
    <property type="project" value="UniProtKB-ARBA"/>
</dbReference>
<dbReference type="PROSITE" id="PS51257">
    <property type="entry name" value="PROKAR_LIPOPROTEIN"/>
    <property type="match status" value="1"/>
</dbReference>
<dbReference type="GO" id="GO:1904680">
    <property type="term" value="F:peptide transmembrane transporter activity"/>
    <property type="evidence" value="ECO:0007669"/>
    <property type="project" value="TreeGrafter"/>
</dbReference>
<evidence type="ECO:0000256" key="1">
    <source>
        <dbReference type="SAM" id="MobiDB-lite"/>
    </source>
</evidence>
<reference evidence="4" key="1">
    <citation type="submission" date="2020-12" db="EMBL/GenBank/DDBJ databases">
        <title>Genomic characterization of non-nitrogen-fixing Frankia strains.</title>
        <authorList>
            <person name="Carlos-Shanley C."/>
            <person name="Guerra T."/>
            <person name="Hahn D."/>
        </authorList>
    </citation>
    <scope>NUCLEOTIDE SEQUENCE</scope>
    <source>
        <strain evidence="4">CN6</strain>
    </source>
</reference>